<dbReference type="AlphaFoldDB" id="A0A2P2E3A1"/>
<protein>
    <submittedName>
        <fullName evidence="1">Uncharacterized protein</fullName>
    </submittedName>
</protein>
<reference evidence="1 2" key="1">
    <citation type="submission" date="2018-02" db="EMBL/GenBank/DDBJ databases">
        <title>Novel Leptospira species isolated from soil and water in Japan.</title>
        <authorList>
            <person name="Nakao R."/>
            <person name="Masuzawa T."/>
        </authorList>
    </citation>
    <scope>NUCLEOTIDE SEQUENCE [LARGE SCALE GENOMIC DNA]</scope>
    <source>
        <strain evidence="1 2">YH101</strain>
    </source>
</reference>
<dbReference type="Proteomes" id="UP000245133">
    <property type="component" value="Unassembled WGS sequence"/>
</dbReference>
<accession>A0A2P2E3A1</accession>
<evidence type="ECO:0000313" key="1">
    <source>
        <dbReference type="EMBL" id="GBF51306.1"/>
    </source>
</evidence>
<organism evidence="1 2">
    <name type="scientific">Leptospira ryugenii</name>
    <dbReference type="NCBI Taxonomy" id="1917863"/>
    <lineage>
        <taxon>Bacteria</taxon>
        <taxon>Pseudomonadati</taxon>
        <taxon>Spirochaetota</taxon>
        <taxon>Spirochaetia</taxon>
        <taxon>Leptospirales</taxon>
        <taxon>Leptospiraceae</taxon>
        <taxon>Leptospira</taxon>
    </lineage>
</organism>
<keyword evidence="2" id="KW-1185">Reference proteome</keyword>
<name>A0A2P2E3A1_9LEPT</name>
<evidence type="ECO:0000313" key="2">
    <source>
        <dbReference type="Proteomes" id="UP000245133"/>
    </source>
</evidence>
<sequence>MNKSWIFAALFLTIFPKVSLYSQSRLPNFSLEDQYQKSIQSKNLKNQTVVLMGCEKEDIELCRKIGRKIYWKLQNLLWKDSQRVHFIAYLNLTDSNSMIERYILESREKQFEPIYFDRKGELKEGLKKDFVFFRIFGKKGDILNAEHFKSIENESIQSIYKILKSDIQ</sequence>
<dbReference type="EMBL" id="BFBB01000008">
    <property type="protein sequence ID" value="GBF51306.1"/>
    <property type="molecule type" value="Genomic_DNA"/>
</dbReference>
<comment type="caution">
    <text evidence="1">The sequence shown here is derived from an EMBL/GenBank/DDBJ whole genome shotgun (WGS) entry which is preliminary data.</text>
</comment>
<proteinExistence type="predicted"/>
<gene>
    <name evidence="1" type="ORF">LPTSP4_28380</name>
</gene>